<protein>
    <submittedName>
        <fullName evidence="2">Uncharacterized protein</fullName>
    </submittedName>
</protein>
<sequence length="101" mass="10808">MWKLTNMARMPGQSGRATPCTPSSSPPARYPSRQSQQVLFRYSQGCPIFKSSSPVEARGVAKKADAPRSGGGVGPGLHFEPQPAAATLTVSMQQEATYARR</sequence>
<evidence type="ECO:0000313" key="2">
    <source>
        <dbReference type="EMBL" id="TQV94764.1"/>
    </source>
</evidence>
<keyword evidence="3" id="KW-1185">Reference proteome</keyword>
<feature type="region of interest" description="Disordered" evidence="1">
    <location>
        <begin position="1"/>
        <end position="34"/>
    </location>
</feature>
<name>A0A545UZ70_9HYPO</name>
<reference evidence="2 3" key="1">
    <citation type="journal article" date="2019" name="Appl. Microbiol. Biotechnol.">
        <title>Genome sequence of Isaria javanica and comparative genome analysis insights into family S53 peptidase evolution in fungal entomopathogens.</title>
        <authorList>
            <person name="Lin R."/>
            <person name="Zhang X."/>
            <person name="Xin B."/>
            <person name="Zou M."/>
            <person name="Gao Y."/>
            <person name="Qin F."/>
            <person name="Hu Q."/>
            <person name="Xie B."/>
            <person name="Cheng X."/>
        </authorList>
    </citation>
    <scope>NUCLEOTIDE SEQUENCE [LARGE SCALE GENOMIC DNA]</scope>
    <source>
        <strain evidence="2 3">IJ1G</strain>
    </source>
</reference>
<evidence type="ECO:0000313" key="3">
    <source>
        <dbReference type="Proteomes" id="UP000315783"/>
    </source>
</evidence>
<accession>A0A545UZ70</accession>
<proteinExistence type="predicted"/>
<dbReference type="Proteomes" id="UP000315783">
    <property type="component" value="Unassembled WGS sequence"/>
</dbReference>
<organism evidence="2 3">
    <name type="scientific">Cordyceps javanica</name>
    <dbReference type="NCBI Taxonomy" id="43265"/>
    <lineage>
        <taxon>Eukaryota</taxon>
        <taxon>Fungi</taxon>
        <taxon>Dikarya</taxon>
        <taxon>Ascomycota</taxon>
        <taxon>Pezizomycotina</taxon>
        <taxon>Sordariomycetes</taxon>
        <taxon>Hypocreomycetidae</taxon>
        <taxon>Hypocreales</taxon>
        <taxon>Cordycipitaceae</taxon>
        <taxon>Cordyceps</taxon>
    </lineage>
</organism>
<gene>
    <name evidence="2" type="ORF">IF1G_06775</name>
</gene>
<dbReference type="AlphaFoldDB" id="A0A545UZ70"/>
<dbReference type="EMBL" id="SPUK01000009">
    <property type="protein sequence ID" value="TQV94764.1"/>
    <property type="molecule type" value="Genomic_DNA"/>
</dbReference>
<evidence type="ECO:0000256" key="1">
    <source>
        <dbReference type="SAM" id="MobiDB-lite"/>
    </source>
</evidence>
<feature type="region of interest" description="Disordered" evidence="1">
    <location>
        <begin position="59"/>
        <end position="81"/>
    </location>
</feature>
<comment type="caution">
    <text evidence="2">The sequence shown here is derived from an EMBL/GenBank/DDBJ whole genome shotgun (WGS) entry which is preliminary data.</text>
</comment>